<comment type="similarity">
    <text evidence="6">Belongs to the UPF0758 family.</text>
</comment>
<protein>
    <submittedName>
        <fullName evidence="8">DNA repair protein RadC</fullName>
    </submittedName>
</protein>
<proteinExistence type="inferred from homology"/>
<dbReference type="CDD" id="cd08071">
    <property type="entry name" value="MPN_DUF2466"/>
    <property type="match status" value="1"/>
</dbReference>
<dbReference type="PROSITE" id="PS01302">
    <property type="entry name" value="UPF0758"/>
    <property type="match status" value="1"/>
</dbReference>
<evidence type="ECO:0000256" key="3">
    <source>
        <dbReference type="ARBA" id="ARBA00022801"/>
    </source>
</evidence>
<dbReference type="SUPFAM" id="SSF102712">
    <property type="entry name" value="JAB1/MPN domain"/>
    <property type="match status" value="1"/>
</dbReference>
<dbReference type="InterPro" id="IPR025657">
    <property type="entry name" value="RadC_JAB"/>
</dbReference>
<evidence type="ECO:0000256" key="5">
    <source>
        <dbReference type="ARBA" id="ARBA00023049"/>
    </source>
</evidence>
<dbReference type="InterPro" id="IPR001405">
    <property type="entry name" value="UPF0758"/>
</dbReference>
<dbReference type="RefSeq" id="WP_008739054.1">
    <property type="nucleotide sequence ID" value="NZ_CP004387.1"/>
</dbReference>
<dbReference type="PANTHER" id="PTHR30471">
    <property type="entry name" value="DNA REPAIR PROTEIN RADC"/>
    <property type="match status" value="1"/>
</dbReference>
<evidence type="ECO:0000256" key="2">
    <source>
        <dbReference type="ARBA" id="ARBA00022723"/>
    </source>
</evidence>
<dbReference type="AlphaFoldDB" id="A0A0B4XJC1"/>
<dbReference type="InterPro" id="IPR010994">
    <property type="entry name" value="RuvA_2-like"/>
</dbReference>
<feature type="domain" description="MPN" evidence="7">
    <location>
        <begin position="102"/>
        <end position="224"/>
    </location>
</feature>
<dbReference type="Gene3D" id="3.40.140.10">
    <property type="entry name" value="Cytidine Deaminase, domain 2"/>
    <property type="match status" value="1"/>
</dbReference>
<evidence type="ECO:0000256" key="4">
    <source>
        <dbReference type="ARBA" id="ARBA00022833"/>
    </source>
</evidence>
<dbReference type="GO" id="GO:0008237">
    <property type="term" value="F:metallopeptidase activity"/>
    <property type="evidence" value="ECO:0007669"/>
    <property type="project" value="UniProtKB-KW"/>
</dbReference>
<dbReference type="EMBL" id="CP004387">
    <property type="protein sequence ID" value="AJD46507.1"/>
    <property type="molecule type" value="Genomic_DNA"/>
</dbReference>
<keyword evidence="1" id="KW-0645">Protease</keyword>
<dbReference type="OrthoDB" id="9804482at2"/>
<dbReference type="KEGG" id="apac:S7S_00415"/>
<dbReference type="HOGENOM" id="CLU_073529_0_1_6"/>
<gene>
    <name evidence="8" type="ORF">S7S_00415</name>
</gene>
<dbReference type="InterPro" id="IPR020891">
    <property type="entry name" value="UPF0758_CS"/>
</dbReference>
<dbReference type="Pfam" id="PF20582">
    <property type="entry name" value="UPF0758_N"/>
    <property type="match status" value="1"/>
</dbReference>
<evidence type="ECO:0000313" key="8">
    <source>
        <dbReference type="EMBL" id="AJD46507.1"/>
    </source>
</evidence>
<keyword evidence="5" id="KW-0482">Metalloprotease</keyword>
<dbReference type="GO" id="GO:0006508">
    <property type="term" value="P:proteolysis"/>
    <property type="evidence" value="ECO:0007669"/>
    <property type="project" value="UniProtKB-KW"/>
</dbReference>
<dbReference type="NCBIfam" id="TIGR00608">
    <property type="entry name" value="radc"/>
    <property type="match status" value="1"/>
</dbReference>
<keyword evidence="2" id="KW-0479">Metal-binding</keyword>
<dbReference type="Proteomes" id="UP000006764">
    <property type="component" value="Chromosome"/>
</dbReference>
<keyword evidence="9" id="KW-1185">Reference proteome</keyword>
<dbReference type="PANTHER" id="PTHR30471:SF3">
    <property type="entry name" value="UPF0758 PROTEIN YEES-RELATED"/>
    <property type="match status" value="1"/>
</dbReference>
<evidence type="ECO:0000256" key="1">
    <source>
        <dbReference type="ARBA" id="ARBA00022670"/>
    </source>
</evidence>
<dbReference type="NCBIfam" id="NF000642">
    <property type="entry name" value="PRK00024.1"/>
    <property type="match status" value="1"/>
</dbReference>
<name>A0A0B4XJC1_9GAMM</name>
<keyword evidence="4" id="KW-0862">Zinc</keyword>
<evidence type="ECO:0000259" key="7">
    <source>
        <dbReference type="PROSITE" id="PS50249"/>
    </source>
</evidence>
<dbReference type="GO" id="GO:0046872">
    <property type="term" value="F:metal ion binding"/>
    <property type="evidence" value="ECO:0007669"/>
    <property type="project" value="UniProtKB-KW"/>
</dbReference>
<reference evidence="8 9" key="1">
    <citation type="journal article" date="2012" name="J. Bacteriol.">
        <title>Genome sequence of an alkane-degrading bacterium, Alcanivorax pacificus type strain W11-5, isolated from deep sea sediment.</title>
        <authorList>
            <person name="Lai Q."/>
            <person name="Shao Z."/>
        </authorList>
    </citation>
    <scope>NUCLEOTIDE SEQUENCE [LARGE SCALE GENOMIC DNA]</scope>
    <source>
        <strain evidence="8 9">W11-5</strain>
    </source>
</reference>
<accession>A0A0B4XJC1</accession>
<organism evidence="8 9">
    <name type="scientific">Isoalcanivorax pacificus W11-5</name>
    <dbReference type="NCBI Taxonomy" id="391936"/>
    <lineage>
        <taxon>Bacteria</taxon>
        <taxon>Pseudomonadati</taxon>
        <taxon>Pseudomonadota</taxon>
        <taxon>Gammaproteobacteria</taxon>
        <taxon>Oceanospirillales</taxon>
        <taxon>Alcanivoracaceae</taxon>
        <taxon>Isoalcanivorax</taxon>
    </lineage>
</organism>
<keyword evidence="3" id="KW-0378">Hydrolase</keyword>
<evidence type="ECO:0000313" key="9">
    <source>
        <dbReference type="Proteomes" id="UP000006764"/>
    </source>
</evidence>
<dbReference type="STRING" id="391936.S7S_00415"/>
<dbReference type="SUPFAM" id="SSF47781">
    <property type="entry name" value="RuvA domain 2-like"/>
    <property type="match status" value="1"/>
</dbReference>
<dbReference type="InterPro" id="IPR046778">
    <property type="entry name" value="UPF0758_N"/>
</dbReference>
<evidence type="ECO:0000256" key="6">
    <source>
        <dbReference type="RuleBase" id="RU003797"/>
    </source>
</evidence>
<dbReference type="Pfam" id="PF04002">
    <property type="entry name" value="RadC"/>
    <property type="match status" value="1"/>
</dbReference>
<sequence>MAIKHWHETERPREKLIRRGAQALSDAELLALFIGHGPGGSNAVDLGRDLLRQAGGLRQLLDMPREQFCKLRGIGPARLALFKGALEMGKRYLDQHYIREEPLREPCDVGPLFMSRLRPHPCEVFAALFLDNRHRIITYEELFRGTINAAVVYPREVVRRALDHNAAAVIFAHNHPSGDPEPSSADRCITRALVKALELIDVRVLDHLVVGDEKWVSMASRKMF</sequence>
<dbReference type="InterPro" id="IPR037518">
    <property type="entry name" value="MPN"/>
</dbReference>
<dbReference type="PROSITE" id="PS50249">
    <property type="entry name" value="MPN"/>
    <property type="match status" value="1"/>
</dbReference>